<gene>
    <name evidence="2" type="ORF">PGH07_09075</name>
</gene>
<organism evidence="2 3">
    <name type="scientific">Sulfurovum zhangzhouensis</name>
    <dbReference type="NCBI Taxonomy" id="3019067"/>
    <lineage>
        <taxon>Bacteria</taxon>
        <taxon>Pseudomonadati</taxon>
        <taxon>Campylobacterota</taxon>
        <taxon>Epsilonproteobacteria</taxon>
        <taxon>Campylobacterales</taxon>
        <taxon>Sulfurovaceae</taxon>
        <taxon>Sulfurovum</taxon>
    </lineage>
</organism>
<dbReference type="Proteomes" id="UP001169069">
    <property type="component" value="Unassembled WGS sequence"/>
</dbReference>
<feature type="transmembrane region" description="Helical" evidence="1">
    <location>
        <begin position="12"/>
        <end position="30"/>
    </location>
</feature>
<keyword evidence="1" id="KW-1133">Transmembrane helix</keyword>
<reference evidence="2" key="1">
    <citation type="submission" date="2023-01" db="EMBL/GenBank/DDBJ databases">
        <title>Sulfurovum sp. zt1-1 genome assembly.</title>
        <authorList>
            <person name="Wang J."/>
        </authorList>
    </citation>
    <scope>NUCLEOTIDE SEQUENCE</scope>
    <source>
        <strain evidence="2">Zt1-1</strain>
    </source>
</reference>
<protein>
    <submittedName>
        <fullName evidence="2">Uncharacterized protein</fullName>
    </submittedName>
</protein>
<evidence type="ECO:0000256" key="1">
    <source>
        <dbReference type="SAM" id="Phobius"/>
    </source>
</evidence>
<accession>A0ABT7QZX0</accession>
<name>A0ABT7QZX0_9BACT</name>
<dbReference type="EMBL" id="JAQIBD010000003">
    <property type="protein sequence ID" value="MDM5272333.1"/>
    <property type="molecule type" value="Genomic_DNA"/>
</dbReference>
<keyword evidence="1" id="KW-0472">Membrane</keyword>
<dbReference type="RefSeq" id="WP_289414129.1">
    <property type="nucleotide sequence ID" value="NZ_JAQIBD010000003.1"/>
</dbReference>
<evidence type="ECO:0000313" key="3">
    <source>
        <dbReference type="Proteomes" id="UP001169069"/>
    </source>
</evidence>
<keyword evidence="1" id="KW-0812">Transmembrane</keyword>
<evidence type="ECO:0000313" key="2">
    <source>
        <dbReference type="EMBL" id="MDM5272333.1"/>
    </source>
</evidence>
<feature type="transmembrane region" description="Helical" evidence="1">
    <location>
        <begin position="42"/>
        <end position="61"/>
    </location>
</feature>
<keyword evidence="3" id="KW-1185">Reference proteome</keyword>
<proteinExistence type="predicted"/>
<comment type="caution">
    <text evidence="2">The sequence shown here is derived from an EMBL/GenBank/DDBJ whole genome shotgun (WGS) entry which is preliminary data.</text>
</comment>
<sequence length="78" mass="8944">MDKNAQIKLIVWTKRGLGVTAFFIWIFILYTIMQTSAPFMEQAPYCMAGTMLTFGVLTAVFKGLERWEAHITKGKDHE</sequence>